<dbReference type="Proteomes" id="UP000000238">
    <property type="component" value="Chromosome"/>
</dbReference>
<gene>
    <name evidence="2" type="ordered locus">HCH_01443</name>
</gene>
<accession>Q2SM20</accession>
<reference evidence="2 3" key="1">
    <citation type="journal article" date="2005" name="Nucleic Acids Res.">
        <title>Genomic blueprint of Hahella chejuensis, a marine microbe producing an algicidal agent.</title>
        <authorList>
            <person name="Jeong H."/>
            <person name="Yim J.H."/>
            <person name="Lee C."/>
            <person name="Choi S.-H."/>
            <person name="Park Y.K."/>
            <person name="Yoon S.H."/>
            <person name="Hur C.-G."/>
            <person name="Kang H.-Y."/>
            <person name="Kim D."/>
            <person name="Lee H.H."/>
            <person name="Park K.H."/>
            <person name="Park S.-H."/>
            <person name="Park H.-S."/>
            <person name="Lee H.K."/>
            <person name="Oh T.K."/>
            <person name="Kim J.F."/>
        </authorList>
    </citation>
    <scope>NUCLEOTIDE SEQUENCE [LARGE SCALE GENOMIC DNA]</scope>
    <source>
        <strain evidence="2 3">KCTC 2396</strain>
    </source>
</reference>
<evidence type="ECO:0000256" key="1">
    <source>
        <dbReference type="SAM" id="SignalP"/>
    </source>
</evidence>
<evidence type="ECO:0008006" key="4">
    <source>
        <dbReference type="Google" id="ProtNLM"/>
    </source>
</evidence>
<evidence type="ECO:0000313" key="3">
    <source>
        <dbReference type="Proteomes" id="UP000000238"/>
    </source>
</evidence>
<dbReference type="InterPro" id="IPR013424">
    <property type="entry name" value="Ice-binding_C"/>
</dbReference>
<dbReference type="NCBIfam" id="TIGR02595">
    <property type="entry name" value="PEP_CTERM"/>
    <property type="match status" value="1"/>
</dbReference>
<proteinExistence type="predicted"/>
<dbReference type="HOGENOM" id="CLU_2450482_0_0_6"/>
<organism evidence="2 3">
    <name type="scientific">Hahella chejuensis (strain KCTC 2396)</name>
    <dbReference type="NCBI Taxonomy" id="349521"/>
    <lineage>
        <taxon>Bacteria</taxon>
        <taxon>Pseudomonadati</taxon>
        <taxon>Pseudomonadota</taxon>
        <taxon>Gammaproteobacteria</taxon>
        <taxon>Oceanospirillales</taxon>
        <taxon>Hahellaceae</taxon>
        <taxon>Hahella</taxon>
    </lineage>
</organism>
<dbReference type="AlphaFoldDB" id="Q2SM20"/>
<dbReference type="OrthoDB" id="9974536at2"/>
<keyword evidence="1" id="KW-0732">Signal</keyword>
<protein>
    <recommendedName>
        <fullName evidence="4">PEP-CTERM protein-sorting domain-containing protein</fullName>
    </recommendedName>
</protein>
<keyword evidence="3" id="KW-1185">Reference proteome</keyword>
<sequence>MQFKAILFIAASSLCSAAAASTLATQANVSDQAPAPLEAETQLQSADLPIYHANAQSTSQPNLTALEPAHIALLGLGAMALFLRRRPSH</sequence>
<dbReference type="EMBL" id="CP000155">
    <property type="protein sequence ID" value="ABC28304.1"/>
    <property type="molecule type" value="Genomic_DNA"/>
</dbReference>
<name>Q2SM20_HAHCH</name>
<evidence type="ECO:0000313" key="2">
    <source>
        <dbReference type="EMBL" id="ABC28304.1"/>
    </source>
</evidence>
<dbReference type="KEGG" id="hch:HCH_01443"/>
<dbReference type="RefSeq" id="WP_011395377.1">
    <property type="nucleotide sequence ID" value="NC_007645.1"/>
</dbReference>
<feature type="chain" id="PRO_5004215613" description="PEP-CTERM protein-sorting domain-containing protein" evidence="1">
    <location>
        <begin position="21"/>
        <end position="89"/>
    </location>
</feature>
<feature type="signal peptide" evidence="1">
    <location>
        <begin position="1"/>
        <end position="20"/>
    </location>
</feature>